<feature type="transmembrane region" description="Helical" evidence="12">
    <location>
        <begin position="101"/>
        <end position="118"/>
    </location>
</feature>
<feature type="signal peptide" evidence="14">
    <location>
        <begin position="1"/>
        <end position="22"/>
    </location>
</feature>
<feature type="transmembrane region" description="Helical" evidence="12">
    <location>
        <begin position="295"/>
        <end position="313"/>
    </location>
</feature>
<evidence type="ECO:0000256" key="4">
    <source>
        <dbReference type="ARBA" id="ARBA00022676"/>
    </source>
</evidence>
<evidence type="ECO:0000256" key="6">
    <source>
        <dbReference type="ARBA" id="ARBA00022692"/>
    </source>
</evidence>
<feature type="transmembrane region" description="Helical" evidence="12">
    <location>
        <begin position="187"/>
        <end position="217"/>
    </location>
</feature>
<dbReference type="AlphaFoldDB" id="A0A6A6P7Y3"/>
<evidence type="ECO:0000256" key="2">
    <source>
        <dbReference type="ARBA" id="ARBA00004922"/>
    </source>
</evidence>
<keyword evidence="4 12" id="KW-0328">Glycosyltransferase</keyword>
<keyword evidence="9 12" id="KW-0472">Membrane</keyword>
<evidence type="ECO:0000256" key="5">
    <source>
        <dbReference type="ARBA" id="ARBA00022679"/>
    </source>
</evidence>
<organism evidence="15 16">
    <name type="scientific">Lineolata rhizophorae</name>
    <dbReference type="NCBI Taxonomy" id="578093"/>
    <lineage>
        <taxon>Eukaryota</taxon>
        <taxon>Fungi</taxon>
        <taxon>Dikarya</taxon>
        <taxon>Ascomycota</taxon>
        <taxon>Pezizomycotina</taxon>
        <taxon>Dothideomycetes</taxon>
        <taxon>Dothideomycetes incertae sedis</taxon>
        <taxon>Lineolatales</taxon>
        <taxon>Lineolataceae</taxon>
        <taxon>Lineolata</taxon>
    </lineage>
</organism>
<proteinExistence type="inferred from homology"/>
<evidence type="ECO:0000256" key="13">
    <source>
        <dbReference type="SAM" id="MobiDB-lite"/>
    </source>
</evidence>
<dbReference type="EC" id="2.4.1.-" evidence="12"/>
<dbReference type="GO" id="GO:0005789">
    <property type="term" value="C:endoplasmic reticulum membrane"/>
    <property type="evidence" value="ECO:0007669"/>
    <property type="project" value="UniProtKB-SubCell"/>
</dbReference>
<evidence type="ECO:0000256" key="10">
    <source>
        <dbReference type="ARBA" id="ARBA00044721"/>
    </source>
</evidence>
<accession>A0A6A6P7Y3</accession>
<reference evidence="15" key="1">
    <citation type="journal article" date="2020" name="Stud. Mycol.">
        <title>101 Dothideomycetes genomes: a test case for predicting lifestyles and emergence of pathogens.</title>
        <authorList>
            <person name="Haridas S."/>
            <person name="Albert R."/>
            <person name="Binder M."/>
            <person name="Bloem J."/>
            <person name="Labutti K."/>
            <person name="Salamov A."/>
            <person name="Andreopoulos B."/>
            <person name="Baker S."/>
            <person name="Barry K."/>
            <person name="Bills G."/>
            <person name="Bluhm B."/>
            <person name="Cannon C."/>
            <person name="Castanera R."/>
            <person name="Culley D."/>
            <person name="Daum C."/>
            <person name="Ezra D."/>
            <person name="Gonzalez J."/>
            <person name="Henrissat B."/>
            <person name="Kuo A."/>
            <person name="Liang C."/>
            <person name="Lipzen A."/>
            <person name="Lutzoni F."/>
            <person name="Magnuson J."/>
            <person name="Mondo S."/>
            <person name="Nolan M."/>
            <person name="Ohm R."/>
            <person name="Pangilinan J."/>
            <person name="Park H.-J."/>
            <person name="Ramirez L."/>
            <person name="Alfaro M."/>
            <person name="Sun H."/>
            <person name="Tritt A."/>
            <person name="Yoshinaga Y."/>
            <person name="Zwiers L.-H."/>
            <person name="Turgeon B."/>
            <person name="Goodwin S."/>
            <person name="Spatafora J."/>
            <person name="Crous P."/>
            <person name="Grigoriev I."/>
        </authorList>
    </citation>
    <scope>NUCLEOTIDE SEQUENCE</scope>
    <source>
        <strain evidence="15">ATCC 16933</strain>
    </source>
</reference>
<dbReference type="Proteomes" id="UP000799766">
    <property type="component" value="Unassembled WGS sequence"/>
</dbReference>
<dbReference type="PANTHER" id="PTHR22760:SF1">
    <property type="entry name" value="DOL-P-MAN:MAN(7)GLCNAC(2)-PP-DOL ALPHA-1,6-MANNOSYLTRANSFERASE"/>
    <property type="match status" value="1"/>
</dbReference>
<evidence type="ECO:0000256" key="14">
    <source>
        <dbReference type="SAM" id="SignalP"/>
    </source>
</evidence>
<dbReference type="PANTHER" id="PTHR22760">
    <property type="entry name" value="GLYCOSYLTRANSFERASE"/>
    <property type="match status" value="1"/>
</dbReference>
<feature type="transmembrane region" description="Helical" evidence="12">
    <location>
        <begin position="237"/>
        <end position="256"/>
    </location>
</feature>
<evidence type="ECO:0000256" key="11">
    <source>
        <dbReference type="ARBA" id="ARBA00048899"/>
    </source>
</evidence>
<comment type="pathway">
    <text evidence="2">Protein modification; protein glycosylation.</text>
</comment>
<feature type="region of interest" description="Disordered" evidence="13">
    <location>
        <begin position="368"/>
        <end position="391"/>
    </location>
</feature>
<evidence type="ECO:0000256" key="9">
    <source>
        <dbReference type="ARBA" id="ARBA00023136"/>
    </source>
</evidence>
<feature type="chain" id="PRO_5025482591" description="Mannosyltransferase" evidence="14">
    <location>
        <begin position="23"/>
        <end position="625"/>
    </location>
</feature>
<dbReference type="GO" id="GO:0052917">
    <property type="term" value="F:dol-P-Man:Man(7)GlcNAc(2)-PP-Dol alpha-1,6-mannosyltransferase activity"/>
    <property type="evidence" value="ECO:0007669"/>
    <property type="project" value="UniProtKB-EC"/>
</dbReference>
<dbReference type="GO" id="GO:0006487">
    <property type="term" value="P:protein N-linked glycosylation"/>
    <property type="evidence" value="ECO:0007669"/>
    <property type="project" value="TreeGrafter"/>
</dbReference>
<dbReference type="OrthoDB" id="19039at2759"/>
<keyword evidence="8 12" id="KW-1133">Transmembrane helix</keyword>
<evidence type="ECO:0000256" key="8">
    <source>
        <dbReference type="ARBA" id="ARBA00022989"/>
    </source>
</evidence>
<name>A0A6A6P7Y3_9PEZI</name>
<evidence type="ECO:0000313" key="15">
    <source>
        <dbReference type="EMBL" id="KAF2459979.1"/>
    </source>
</evidence>
<comment type="function">
    <text evidence="10">Mannosyltransferase that operates in the biosynthetic pathway of dolichol-linked oligosaccharides, the glycan precursors employed in protein asparagine (N)-glycosylation. The assembly of dolichol-linked oligosaccharides begins on the cytosolic side of the endoplasmic reticulum membrane and finishes in its lumen. The sequential addition of sugars to dolichol pyrophosphate produces dolichol-linked oligosaccharides containing fourteen sugars, including two GlcNAcs, nine mannoses and three glucoses. Once assembled, the oligosaccharide is transferred from the lipid to nascent proteins by oligosaccharyltransferases. In the lumen of the endoplasmic reticulum, adds the eighth mannose residue in an alpha-1,6 linkage onto Man(7)GlcNAc(2)-PP-dolichol to produce Man(8)GlcNAc(2)-PP-dolichol.</text>
</comment>
<evidence type="ECO:0000256" key="7">
    <source>
        <dbReference type="ARBA" id="ARBA00022824"/>
    </source>
</evidence>
<feature type="transmembrane region" description="Helical" evidence="12">
    <location>
        <begin position="155"/>
        <end position="175"/>
    </location>
</feature>
<feature type="transmembrane region" description="Helical" evidence="12">
    <location>
        <begin position="404"/>
        <end position="425"/>
    </location>
</feature>
<feature type="transmembrane region" description="Helical" evidence="12">
    <location>
        <begin position="319"/>
        <end position="338"/>
    </location>
</feature>
<keyword evidence="6 12" id="KW-0812">Transmembrane</keyword>
<feature type="transmembrane region" description="Helical" evidence="12">
    <location>
        <begin position="130"/>
        <end position="149"/>
    </location>
</feature>
<comment type="subcellular location">
    <subcellularLocation>
        <location evidence="1 12">Endoplasmic reticulum membrane</location>
        <topology evidence="1 12">Multi-pass membrane protein</topology>
    </subcellularLocation>
</comment>
<evidence type="ECO:0000313" key="16">
    <source>
        <dbReference type="Proteomes" id="UP000799766"/>
    </source>
</evidence>
<keyword evidence="5 15" id="KW-0808">Transferase</keyword>
<evidence type="ECO:0000256" key="12">
    <source>
        <dbReference type="RuleBase" id="RU363075"/>
    </source>
</evidence>
<protein>
    <recommendedName>
        <fullName evidence="12">Mannosyltransferase</fullName>
        <ecNumber evidence="12">2.4.1.-</ecNumber>
    </recommendedName>
</protein>
<keyword evidence="7 12" id="KW-0256">Endoplasmic reticulum</keyword>
<comment type="similarity">
    <text evidence="3 12">Belongs to the glycosyltransferase 22 family.</text>
</comment>
<gene>
    <name evidence="15" type="ORF">BDY21DRAFT_377534</name>
</gene>
<dbReference type="UniPathway" id="UPA00378"/>
<evidence type="ECO:0000256" key="3">
    <source>
        <dbReference type="ARBA" id="ARBA00007063"/>
    </source>
</evidence>
<evidence type="ECO:0000256" key="1">
    <source>
        <dbReference type="ARBA" id="ARBA00004477"/>
    </source>
</evidence>
<sequence length="625" mass="68642">MTRSHFLLDSFLTLLLPTVVFVHLLAAPYTKVEESFNIQAVHDILAYGIPTTNSTAFIAANYDHISFPGSVPRSFVGALTLAGTSKFVRQFFTLDPEQVQIAARGVLGFAVAMSLLLYRNAIDEVHGHLAGVLYALVQASQFHVMYYASRTLPNMFAFVLSTVALRFHLLSASQTRSTKSRRRHGRLCIYFLTVAGIIFRAELALLLVFIVLAQLIFTQGSLKNTFEAEILSPGLSGFFVAIAVSIPIDSFFWLTWPQPIWPELVSFIYNSVQGHSSEWGVSPPQFYFADAIPRLLLGPVSPVLILFALTPLAPRPLMHTALFTVGPCLAFVAVYSVLPHKEWRFILPVVPPLTGVAAATAAYVWKGRPTPESGRNGPTRQGRRNMASVDPSEPRIPRLLFKGLFLGSVCVSFAISGMALVLSALNYPGGTAMDRLHELAFAPGSDLVPPAQTTVTVHVGNLAAQTGVTRFLERRRGVSVLGQPPNAITMPIWLYDKTEDAERLIDPAFWAAVDFALVEQPLQLIGLWEPVDAVYAFAGVDLLRPGQRADADEAAADPARAEAHPPGVVSGYRVRAVAKLCDVAATVWDWAEPALREKVARGWWVRVKLRPKVWIMKNRKGHIST</sequence>
<dbReference type="InterPro" id="IPR005599">
    <property type="entry name" value="GPI_mannosylTrfase"/>
</dbReference>
<dbReference type="EMBL" id="MU001674">
    <property type="protein sequence ID" value="KAF2459979.1"/>
    <property type="molecule type" value="Genomic_DNA"/>
</dbReference>
<keyword evidence="16" id="KW-1185">Reference proteome</keyword>
<comment type="catalytic activity">
    <reaction evidence="11">
        <text>an alpha-D-Man-(1-&gt;2)-alpha-D-Man-(1-&gt;2)-alpha-D-Man-(1-&gt;3)-[alpha-D-Man-(1-&gt;2)-alpha-D-Man-(1-&gt;3)-alpha-D-Man-(1-&gt;6)]-beta-D-Man-(1-&gt;4)-beta-D-GlcNAc-(1-&gt;4)-alpha-D-GlcNAc-diphospho-di-trans,poly-cis-dolichol + a di-trans,poly-cis-dolichyl beta-D-mannosyl phosphate = an alpha-D-Man-(1-&gt;2)-alpha-D-Man-(1-&gt;2)-alpha-D-Man-(1-&gt;3)-[alpha-D-Man-(1-&gt;2)-alpha-D-Man-(1-&gt;3)-[alpha-D-Man-(1-&gt;6)]-alpha-D-Man-(1-&gt;6)]-beta-D-Man-(1-&gt;4)-beta-D-GlcNAc-(1-&gt;4)-alpha-D-GlcNAc-diphospho-di-trans,poly-cis-dolichol + a di-trans,poly-cis-dolichyl phosphate + H(+)</text>
        <dbReference type="Rhea" id="RHEA:29535"/>
        <dbReference type="Rhea" id="RHEA-COMP:19498"/>
        <dbReference type="Rhea" id="RHEA-COMP:19501"/>
        <dbReference type="Rhea" id="RHEA-COMP:19518"/>
        <dbReference type="Rhea" id="RHEA-COMP:19519"/>
        <dbReference type="ChEBI" id="CHEBI:15378"/>
        <dbReference type="ChEBI" id="CHEBI:57683"/>
        <dbReference type="ChEBI" id="CHEBI:58211"/>
        <dbReference type="ChEBI" id="CHEBI:132517"/>
        <dbReference type="ChEBI" id="CHEBI:132519"/>
        <dbReference type="EC" id="2.4.1.260"/>
    </reaction>
    <physiologicalReaction direction="left-to-right" evidence="11">
        <dbReference type="Rhea" id="RHEA:29536"/>
    </physiologicalReaction>
</comment>
<dbReference type="Pfam" id="PF03901">
    <property type="entry name" value="Glyco_transf_22"/>
    <property type="match status" value="1"/>
</dbReference>
<feature type="transmembrane region" description="Helical" evidence="12">
    <location>
        <begin position="345"/>
        <end position="365"/>
    </location>
</feature>
<keyword evidence="14" id="KW-0732">Signal</keyword>